<protein>
    <recommendedName>
        <fullName evidence="3">Type I restriction endonuclease subunit M</fullName>
    </recommendedName>
</protein>
<accession>A0ABR6ZZN3</accession>
<dbReference type="EMBL" id="JACOGF010000024">
    <property type="protein sequence ID" value="MBC3921060.1"/>
    <property type="molecule type" value="Genomic_DNA"/>
</dbReference>
<name>A0ABR6ZZN3_9BURK</name>
<organism evidence="1 2">
    <name type="scientific">Undibacterium hunanense</name>
    <dbReference type="NCBI Taxonomy" id="2762292"/>
    <lineage>
        <taxon>Bacteria</taxon>
        <taxon>Pseudomonadati</taxon>
        <taxon>Pseudomonadota</taxon>
        <taxon>Betaproteobacteria</taxon>
        <taxon>Burkholderiales</taxon>
        <taxon>Oxalobacteraceae</taxon>
        <taxon>Undibacterium</taxon>
    </lineage>
</organism>
<reference evidence="1 2" key="1">
    <citation type="submission" date="2020-08" db="EMBL/GenBank/DDBJ databases">
        <title>Novel species isolated from subtropical streams in China.</title>
        <authorList>
            <person name="Lu H."/>
        </authorList>
    </citation>
    <scope>NUCLEOTIDE SEQUENCE [LARGE SCALE GENOMIC DNA]</scope>
    <source>
        <strain evidence="1 2">CY18W</strain>
    </source>
</reference>
<dbReference type="Proteomes" id="UP000650424">
    <property type="component" value="Unassembled WGS sequence"/>
</dbReference>
<sequence>MLAIQRVTKPPLFSLGQVVATAGALDLLDRSGVNASVLLTRHQRGDWGNLCEEDIQSNNEALKNHTRLMSSYELGAEKERMWIITEYDHSVTTLLLPAEY</sequence>
<keyword evidence="2" id="KW-1185">Reference proteome</keyword>
<comment type="caution">
    <text evidence="1">The sequence shown here is derived from an EMBL/GenBank/DDBJ whole genome shotgun (WGS) entry which is preliminary data.</text>
</comment>
<evidence type="ECO:0000313" key="2">
    <source>
        <dbReference type="Proteomes" id="UP000650424"/>
    </source>
</evidence>
<evidence type="ECO:0000313" key="1">
    <source>
        <dbReference type="EMBL" id="MBC3921060.1"/>
    </source>
</evidence>
<evidence type="ECO:0008006" key="3">
    <source>
        <dbReference type="Google" id="ProtNLM"/>
    </source>
</evidence>
<gene>
    <name evidence="1" type="ORF">H8L32_26595</name>
</gene>
<proteinExistence type="predicted"/>